<dbReference type="RefSeq" id="WP_133612722.1">
    <property type="nucleotide sequence ID" value="NZ_SNYW01000007.1"/>
</dbReference>
<dbReference type="PANTHER" id="PTHR41247">
    <property type="entry name" value="HTH-TYPE TRANSCRIPTIONAL REPRESSOR YCNK"/>
    <property type="match status" value="1"/>
</dbReference>
<keyword evidence="3" id="KW-1185">Reference proteome</keyword>
<dbReference type="Proteomes" id="UP000295783">
    <property type="component" value="Unassembled WGS sequence"/>
</dbReference>
<protein>
    <submittedName>
        <fullName evidence="2">Copper chaperone NosL</fullName>
    </submittedName>
</protein>
<reference evidence="2 3" key="1">
    <citation type="submission" date="2019-03" db="EMBL/GenBank/DDBJ databases">
        <title>Genomic Encyclopedia of Type Strains, Phase III (KMG-III): the genomes of soil and plant-associated and newly described type strains.</title>
        <authorList>
            <person name="Whitman W."/>
        </authorList>
    </citation>
    <scope>NUCLEOTIDE SEQUENCE [LARGE SCALE GENOMIC DNA]</scope>
    <source>
        <strain evidence="2 3">CGMCC 1.7660</strain>
    </source>
</reference>
<organism evidence="2 3">
    <name type="scientific">Dongia mobilis</name>
    <dbReference type="NCBI Taxonomy" id="578943"/>
    <lineage>
        <taxon>Bacteria</taxon>
        <taxon>Pseudomonadati</taxon>
        <taxon>Pseudomonadota</taxon>
        <taxon>Alphaproteobacteria</taxon>
        <taxon>Rhodospirillales</taxon>
        <taxon>Dongiaceae</taxon>
        <taxon>Dongia</taxon>
    </lineage>
</organism>
<dbReference type="PANTHER" id="PTHR41247:SF1">
    <property type="entry name" value="HTH-TYPE TRANSCRIPTIONAL REPRESSOR YCNK"/>
    <property type="match status" value="1"/>
</dbReference>
<comment type="caution">
    <text evidence="2">The sequence shown here is derived from an EMBL/GenBank/DDBJ whole genome shotgun (WGS) entry which is preliminary data.</text>
</comment>
<feature type="signal peptide" evidence="1">
    <location>
        <begin position="1"/>
        <end position="18"/>
    </location>
</feature>
<gene>
    <name evidence="2" type="ORF">A8950_1197</name>
</gene>
<name>A0A4R6WUF7_9PROT</name>
<dbReference type="SUPFAM" id="SSF160387">
    <property type="entry name" value="NosL/MerB-like"/>
    <property type="match status" value="1"/>
</dbReference>
<dbReference type="Gene3D" id="3.30.70.2060">
    <property type="match status" value="1"/>
</dbReference>
<proteinExistence type="predicted"/>
<dbReference type="AlphaFoldDB" id="A0A4R6WUF7"/>
<evidence type="ECO:0000313" key="2">
    <source>
        <dbReference type="EMBL" id="TDQ82916.1"/>
    </source>
</evidence>
<keyword evidence="1" id="KW-0732">Signal</keyword>
<evidence type="ECO:0000256" key="1">
    <source>
        <dbReference type="SAM" id="SignalP"/>
    </source>
</evidence>
<dbReference type="Pfam" id="PF05573">
    <property type="entry name" value="NosL"/>
    <property type="match status" value="1"/>
</dbReference>
<dbReference type="EMBL" id="SNYW01000007">
    <property type="protein sequence ID" value="TDQ82916.1"/>
    <property type="molecule type" value="Genomic_DNA"/>
</dbReference>
<feature type="chain" id="PRO_5020640707" evidence="1">
    <location>
        <begin position="19"/>
        <end position="187"/>
    </location>
</feature>
<dbReference type="PROSITE" id="PS51257">
    <property type="entry name" value="PROKAR_LIPOPROTEIN"/>
    <property type="match status" value="1"/>
</dbReference>
<dbReference type="Gene3D" id="3.30.70.2050">
    <property type="match status" value="1"/>
</dbReference>
<evidence type="ECO:0000313" key="3">
    <source>
        <dbReference type="Proteomes" id="UP000295783"/>
    </source>
</evidence>
<sequence length="187" mass="19487">MRLLRLIAALALAGFVGACDGAPATGALPAPLEPTAESLGYFCGMNLEEHAGPKGQIHLADGSPVIWFTSVRDTLAFTLLPDEAKNFLVVYVNDMARARNWDQPEAGAWVDASAAYFVIGSSRLGGMGAPEAVPFSDPESAADFRGRFGGAVVTLADMPRDFILGEGWVGEIPAGDASGEGGDHGQH</sequence>
<dbReference type="OrthoDB" id="7354657at2"/>
<accession>A0A4R6WUF7</accession>
<dbReference type="InterPro" id="IPR008719">
    <property type="entry name" value="N2O_reductase_NosL"/>
</dbReference>